<evidence type="ECO:0000259" key="9">
    <source>
        <dbReference type="Pfam" id="PF00361"/>
    </source>
</evidence>
<feature type="transmembrane region" description="Helical" evidence="8">
    <location>
        <begin position="420"/>
        <end position="442"/>
    </location>
</feature>
<dbReference type="AlphaFoldDB" id="A0A1E1GI10"/>
<feature type="transmembrane region" description="Helical" evidence="8">
    <location>
        <begin position="84"/>
        <end position="104"/>
    </location>
</feature>
<evidence type="ECO:0000256" key="2">
    <source>
        <dbReference type="ARBA" id="ARBA00012944"/>
    </source>
</evidence>
<evidence type="ECO:0000313" key="10">
    <source>
        <dbReference type="EMBL" id="BAV82502.1"/>
    </source>
</evidence>
<evidence type="ECO:0000256" key="7">
    <source>
        <dbReference type="ARBA" id="ARBA00049551"/>
    </source>
</evidence>
<dbReference type="GO" id="GO:0015990">
    <property type="term" value="P:electron transport coupled proton transport"/>
    <property type="evidence" value="ECO:0007669"/>
    <property type="project" value="TreeGrafter"/>
</dbReference>
<accession>A0A1E1GI10</accession>
<dbReference type="PANTHER" id="PTHR42829:SF2">
    <property type="entry name" value="NADH-UBIQUINONE OXIDOREDUCTASE CHAIN 5"/>
    <property type="match status" value="1"/>
</dbReference>
<organism evidence="10">
    <name type="scientific">Hymenolepis diminuta</name>
    <name type="common">Rat tapeworm</name>
    <dbReference type="NCBI Taxonomy" id="6216"/>
    <lineage>
        <taxon>Eukaryota</taxon>
        <taxon>Metazoa</taxon>
        <taxon>Spiralia</taxon>
        <taxon>Lophotrochozoa</taxon>
        <taxon>Platyhelminthes</taxon>
        <taxon>Cestoda</taxon>
        <taxon>Eucestoda</taxon>
        <taxon>Cyclophyllidea</taxon>
        <taxon>Hymenolepididae</taxon>
        <taxon>Hymenolepis</taxon>
    </lineage>
</organism>
<evidence type="ECO:0000256" key="1">
    <source>
        <dbReference type="ARBA" id="ARBA00004141"/>
    </source>
</evidence>
<proteinExistence type="predicted"/>
<name>A0A1E1GI10_HYMDI</name>
<evidence type="ECO:0000256" key="8">
    <source>
        <dbReference type="SAM" id="Phobius"/>
    </source>
</evidence>
<feature type="transmembrane region" description="Helical" evidence="8">
    <location>
        <begin position="389"/>
        <end position="408"/>
    </location>
</feature>
<feature type="transmembrane region" description="Helical" evidence="8">
    <location>
        <begin position="318"/>
        <end position="338"/>
    </location>
</feature>
<sequence>MFFTFSILGVLCIISFSIIVMCWLGYMLTINFLSFGGNFWFVLLNFDLTTVLILLMLLICFTYVYSYTDHYFNGEVAGVELNKLICLFVGVMASLVCTGDFLLTLVFWEYLGVVSFFLILFYDSYLSLRSSIVTLVSSRFGDVCLFILICVSCYSVNGPLAAGLVFFLIIFTKSASFPFISWLLEAMRAPTPVSSLVHSSTLVAAGVWFSMRYDLLLWFNNLFLFSVLLLVTIFITGLCCFFFIDLKKIVALSTCNNISWCVFYLIFGDFVLSLFQLISHGVAKCMLFMLVGDVMSGTGGSQASNCVYSSYLYSNWSIFSLFSVVLGLSGAPFIGVFFTKHFLLTNFMCVSNVVLYSVVLGCIFLSYFYSFRLCAILVNLKSSTVTGVLYFFNSGLMVYFWLFINYLISIVLDESVQLSLFASVDLLIFQFVSCILAYLFYSSNIFSNWSSSLFGCDNIVELSYYIFLRLLDSVSMFFYRWDSYILSLFCNVGVSSIKVYIVSLLNIIVVTIFLYLMCYIIIYN</sequence>
<keyword evidence="3 8" id="KW-0812">Transmembrane</keyword>
<feature type="transmembrane region" description="Helical" evidence="8">
    <location>
        <begin position="258"/>
        <end position="278"/>
    </location>
</feature>
<evidence type="ECO:0000256" key="4">
    <source>
        <dbReference type="ARBA" id="ARBA00022989"/>
    </source>
</evidence>
<dbReference type="GO" id="GO:0042773">
    <property type="term" value="P:ATP synthesis coupled electron transport"/>
    <property type="evidence" value="ECO:0007669"/>
    <property type="project" value="InterPro"/>
</dbReference>
<feature type="transmembrane region" description="Helical" evidence="8">
    <location>
        <begin position="499"/>
        <end position="522"/>
    </location>
</feature>
<keyword evidence="5 8" id="KW-0472">Membrane</keyword>
<dbReference type="PRINTS" id="PR01434">
    <property type="entry name" value="NADHDHGNASE5"/>
</dbReference>
<dbReference type="EC" id="7.1.1.2" evidence="2"/>
<feature type="transmembrane region" description="Helical" evidence="8">
    <location>
        <begin position="7"/>
        <end position="33"/>
    </location>
</feature>
<dbReference type="InterPro" id="IPR001750">
    <property type="entry name" value="ND/Mrp_TM"/>
</dbReference>
<dbReference type="GO" id="GO:0003954">
    <property type="term" value="F:NADH dehydrogenase activity"/>
    <property type="evidence" value="ECO:0007669"/>
    <property type="project" value="TreeGrafter"/>
</dbReference>
<feature type="domain" description="NADH:quinone oxidoreductase/Mrp antiporter transmembrane" evidence="9">
    <location>
        <begin position="100"/>
        <end position="361"/>
    </location>
</feature>
<feature type="transmembrane region" description="Helical" evidence="8">
    <location>
        <begin position="140"/>
        <end position="157"/>
    </location>
</feature>
<reference evidence="10" key="1">
    <citation type="submission" date="2016-10" db="EMBL/GenBank/DDBJ databases">
        <title>Complete mitochondrial genomes of 50 helminths species.</title>
        <authorList>
            <person name="Kikuchi T."/>
            <person name="Holroyd N."/>
            <person name="Berriman M."/>
        </authorList>
    </citation>
    <scope>NUCLEOTIDE SEQUENCE</scope>
</reference>
<feature type="transmembrane region" description="Helical" evidence="8">
    <location>
        <begin position="110"/>
        <end position="128"/>
    </location>
</feature>
<dbReference type="GO" id="GO:0008137">
    <property type="term" value="F:NADH dehydrogenase (ubiquinone) activity"/>
    <property type="evidence" value="ECO:0007669"/>
    <property type="project" value="UniProtKB-EC"/>
</dbReference>
<dbReference type="InterPro" id="IPR003945">
    <property type="entry name" value="NU5C-like"/>
</dbReference>
<comment type="catalytic activity">
    <reaction evidence="7">
        <text>a ubiquinone + NADH + 5 H(+)(in) = a ubiquinol + NAD(+) + 4 H(+)(out)</text>
        <dbReference type="Rhea" id="RHEA:29091"/>
        <dbReference type="Rhea" id="RHEA-COMP:9565"/>
        <dbReference type="Rhea" id="RHEA-COMP:9566"/>
        <dbReference type="ChEBI" id="CHEBI:15378"/>
        <dbReference type="ChEBI" id="CHEBI:16389"/>
        <dbReference type="ChEBI" id="CHEBI:17976"/>
        <dbReference type="ChEBI" id="CHEBI:57540"/>
        <dbReference type="ChEBI" id="CHEBI:57945"/>
        <dbReference type="EC" id="7.1.1.2"/>
    </reaction>
</comment>
<protein>
    <recommendedName>
        <fullName evidence="2">NADH:ubiquinone reductase (H(+)-translocating)</fullName>
        <ecNumber evidence="2">7.1.1.2</ecNumber>
    </recommendedName>
    <alternativeName>
        <fullName evidence="6">NADH dehydrogenase subunit 5</fullName>
    </alternativeName>
</protein>
<feature type="transmembrane region" description="Helical" evidence="8">
    <location>
        <begin position="350"/>
        <end position="369"/>
    </location>
</feature>
<dbReference type="GO" id="GO:0016020">
    <property type="term" value="C:membrane"/>
    <property type="evidence" value="ECO:0007669"/>
    <property type="project" value="UniProtKB-SubCell"/>
</dbReference>
<dbReference type="EMBL" id="AP017664">
    <property type="protein sequence ID" value="BAV82502.1"/>
    <property type="molecule type" value="Genomic_DNA"/>
</dbReference>
<comment type="subcellular location">
    <subcellularLocation>
        <location evidence="1">Membrane</location>
        <topology evidence="1">Multi-pass membrane protein</topology>
    </subcellularLocation>
</comment>
<feature type="transmembrane region" description="Helical" evidence="8">
    <location>
        <begin position="223"/>
        <end position="246"/>
    </location>
</feature>
<gene>
    <name evidence="10" type="primary">ND5</name>
</gene>
<geneLocation type="mitochondrion" evidence="10"/>
<evidence type="ECO:0000256" key="6">
    <source>
        <dbReference type="ARBA" id="ARBA00031027"/>
    </source>
</evidence>
<evidence type="ECO:0000256" key="3">
    <source>
        <dbReference type="ARBA" id="ARBA00022692"/>
    </source>
</evidence>
<keyword evidence="4 8" id="KW-1133">Transmembrane helix</keyword>
<dbReference type="Pfam" id="PF00361">
    <property type="entry name" value="Proton_antipo_M"/>
    <property type="match status" value="1"/>
</dbReference>
<dbReference type="PANTHER" id="PTHR42829">
    <property type="entry name" value="NADH-UBIQUINONE OXIDOREDUCTASE CHAIN 5"/>
    <property type="match status" value="1"/>
</dbReference>
<feature type="transmembrane region" description="Helical" evidence="8">
    <location>
        <begin position="39"/>
        <end position="64"/>
    </location>
</feature>
<evidence type="ECO:0000256" key="5">
    <source>
        <dbReference type="ARBA" id="ARBA00023136"/>
    </source>
</evidence>
<keyword evidence="10" id="KW-0496">Mitochondrion</keyword>